<name>A0A286P484_9GAMM</name>
<dbReference type="KEGG" id="mmai:sS8_0490"/>
<reference evidence="2 3" key="1">
    <citation type="submission" date="2016-12" db="EMBL/GenBank/DDBJ databases">
        <title>Genome sequencing of Methylocaldum marinum.</title>
        <authorList>
            <person name="Takeuchi M."/>
            <person name="Kamagata Y."/>
            <person name="Hiraoka S."/>
            <person name="Oshima K."/>
            <person name="Hattori M."/>
            <person name="Iwasaki W."/>
        </authorList>
    </citation>
    <scope>NUCLEOTIDE SEQUENCE [LARGE SCALE GENOMIC DNA]</scope>
    <source>
        <strain evidence="2 3">S8</strain>
    </source>
</reference>
<evidence type="ECO:0000313" key="3">
    <source>
        <dbReference type="Proteomes" id="UP000266313"/>
    </source>
</evidence>
<dbReference type="OrthoDB" id="9002176at2"/>
<dbReference type="RefSeq" id="WP_119628252.1">
    <property type="nucleotide sequence ID" value="NZ_AP017928.1"/>
</dbReference>
<organism evidence="2 3">
    <name type="scientific">Methylocaldum marinum</name>
    <dbReference type="NCBI Taxonomy" id="1432792"/>
    <lineage>
        <taxon>Bacteria</taxon>
        <taxon>Pseudomonadati</taxon>
        <taxon>Pseudomonadota</taxon>
        <taxon>Gammaproteobacteria</taxon>
        <taxon>Methylococcales</taxon>
        <taxon>Methylococcaceae</taxon>
        <taxon>Methylocaldum</taxon>
    </lineage>
</organism>
<evidence type="ECO:0000256" key="1">
    <source>
        <dbReference type="SAM" id="Phobius"/>
    </source>
</evidence>
<keyword evidence="1" id="KW-0472">Membrane</keyword>
<dbReference type="AlphaFoldDB" id="A0A286P484"/>
<proteinExistence type="predicted"/>
<protein>
    <submittedName>
        <fullName evidence="2">Uncharacterized protein</fullName>
    </submittedName>
</protein>
<keyword evidence="1" id="KW-1133">Transmembrane helix</keyword>
<accession>A0A286P484</accession>
<keyword evidence="1" id="KW-0812">Transmembrane</keyword>
<evidence type="ECO:0000313" key="2">
    <source>
        <dbReference type="EMBL" id="BBA32456.1"/>
    </source>
</evidence>
<keyword evidence="3" id="KW-1185">Reference proteome</keyword>
<sequence>MKIPEAIKREFLAILPPTLFFFVSFCLLIMTRQLVLREFHIPAGGFANAVIGALIVGKVVLVADHFRFVDRFPEKPLIYNIVWKAGIYFLATLLVRYLEHLASFLSKFGNFALAQEHLMEEVVWPHFWLVQMWLLVLLLVYCALRELVRAIGERELFALFFGLRNEANP</sequence>
<feature type="transmembrane region" description="Helical" evidence="1">
    <location>
        <begin position="12"/>
        <end position="31"/>
    </location>
</feature>
<feature type="transmembrane region" description="Helical" evidence="1">
    <location>
        <begin position="126"/>
        <end position="144"/>
    </location>
</feature>
<dbReference type="EMBL" id="AP017928">
    <property type="protein sequence ID" value="BBA32456.1"/>
    <property type="molecule type" value="Genomic_DNA"/>
</dbReference>
<dbReference type="Proteomes" id="UP000266313">
    <property type="component" value="Chromosome"/>
</dbReference>
<gene>
    <name evidence="2" type="ORF">sS8_0490</name>
</gene>
<feature type="transmembrane region" description="Helical" evidence="1">
    <location>
        <begin position="77"/>
        <end position="98"/>
    </location>
</feature>
<feature type="transmembrane region" description="Helical" evidence="1">
    <location>
        <begin position="43"/>
        <end position="65"/>
    </location>
</feature>